<evidence type="ECO:0000259" key="13">
    <source>
        <dbReference type="PROSITE" id="PS50020"/>
    </source>
</evidence>
<dbReference type="EMBL" id="AAUX01000001">
    <property type="protein sequence ID" value="EAV46689.1"/>
    <property type="molecule type" value="Genomic_DNA"/>
</dbReference>
<keyword evidence="7 10" id="KW-0460">Magnesium</keyword>
<dbReference type="GO" id="GO:0046872">
    <property type="term" value="F:metal ion binding"/>
    <property type="evidence" value="ECO:0007669"/>
    <property type="project" value="UniProtKB-UniRule"/>
</dbReference>
<evidence type="ECO:0000256" key="2">
    <source>
        <dbReference type="ARBA" id="ARBA00016337"/>
    </source>
</evidence>
<evidence type="ECO:0000256" key="8">
    <source>
        <dbReference type="ARBA" id="ARBA00031306"/>
    </source>
</evidence>
<dbReference type="Gene3D" id="3.10.520.10">
    <property type="entry name" value="ApbE-like domains"/>
    <property type="match status" value="1"/>
</dbReference>
<keyword evidence="3 10" id="KW-0285">Flavoprotein</keyword>
<evidence type="ECO:0000256" key="9">
    <source>
        <dbReference type="ARBA" id="ARBA00048540"/>
    </source>
</evidence>
<organism evidence="14 15">
    <name type="scientific">Methylophilales bacterium HTCC2181</name>
    <dbReference type="NCBI Taxonomy" id="383631"/>
    <lineage>
        <taxon>Bacteria</taxon>
        <taxon>Pseudomonadati</taxon>
        <taxon>Pseudomonadota</taxon>
        <taxon>Betaproteobacteria</taxon>
        <taxon>Nitrosomonadales</taxon>
        <taxon>OM43 clade</taxon>
    </lineage>
</organism>
<dbReference type="SUPFAM" id="SSF143631">
    <property type="entry name" value="ApbE-like"/>
    <property type="match status" value="1"/>
</dbReference>
<evidence type="ECO:0000256" key="4">
    <source>
        <dbReference type="ARBA" id="ARBA00022679"/>
    </source>
</evidence>
<dbReference type="EC" id="2.7.1.180" evidence="1 10"/>
<feature type="binding site" evidence="11">
    <location>
        <position position="172"/>
    </location>
    <ligand>
        <name>Mg(2+)</name>
        <dbReference type="ChEBI" id="CHEBI:18420"/>
    </ligand>
</feature>
<name>A0P579_9PROT</name>
<reference evidence="14 15" key="1">
    <citation type="submission" date="2006-11" db="EMBL/GenBank/DDBJ databases">
        <authorList>
            <person name="Giovannoni S."/>
            <person name="Vergin K."/>
            <person name="Ferriera S."/>
            <person name="Johnson J."/>
            <person name="Kravitz S."/>
            <person name="Beeson K."/>
            <person name="Sutton G."/>
            <person name="Rogers Y.-H."/>
            <person name="Friedman R."/>
            <person name="Frazier M."/>
            <person name="Venter J.C."/>
        </authorList>
    </citation>
    <scope>NUCLEOTIDE SEQUENCE [LARGE SCALE GENOMIC DNA]</scope>
    <source>
        <strain evidence="14 15">HTCC2181</strain>
    </source>
</reference>
<comment type="similarity">
    <text evidence="10 12">Belongs to the ApbE family.</text>
</comment>
<comment type="catalytic activity">
    <reaction evidence="9 10 12">
        <text>L-threonyl-[protein] + FAD = FMN-L-threonyl-[protein] + AMP + H(+)</text>
        <dbReference type="Rhea" id="RHEA:36847"/>
        <dbReference type="Rhea" id="RHEA-COMP:11060"/>
        <dbReference type="Rhea" id="RHEA-COMP:11061"/>
        <dbReference type="ChEBI" id="CHEBI:15378"/>
        <dbReference type="ChEBI" id="CHEBI:30013"/>
        <dbReference type="ChEBI" id="CHEBI:57692"/>
        <dbReference type="ChEBI" id="CHEBI:74257"/>
        <dbReference type="ChEBI" id="CHEBI:456215"/>
        <dbReference type="EC" id="2.7.1.180"/>
    </reaction>
</comment>
<keyword evidence="12" id="KW-0449">Lipoprotein</keyword>
<feature type="binding site" evidence="11">
    <location>
        <position position="287"/>
    </location>
    <ligand>
        <name>Mg(2+)</name>
        <dbReference type="ChEBI" id="CHEBI:18420"/>
    </ligand>
</feature>
<dbReference type="InterPro" id="IPR003374">
    <property type="entry name" value="ApbE-like_sf"/>
</dbReference>
<keyword evidence="12" id="KW-0472">Membrane</keyword>
<evidence type="ECO:0000256" key="6">
    <source>
        <dbReference type="ARBA" id="ARBA00022827"/>
    </source>
</evidence>
<evidence type="ECO:0000256" key="3">
    <source>
        <dbReference type="ARBA" id="ARBA00022630"/>
    </source>
</evidence>
<dbReference type="PROSITE" id="PS50020">
    <property type="entry name" value="WW_DOMAIN_2"/>
    <property type="match status" value="1"/>
</dbReference>
<dbReference type="InterPro" id="IPR024932">
    <property type="entry name" value="ApbE"/>
</dbReference>
<evidence type="ECO:0000256" key="1">
    <source>
        <dbReference type="ARBA" id="ARBA00011955"/>
    </source>
</evidence>
<dbReference type="Proteomes" id="UP000054262">
    <property type="component" value="Unassembled WGS sequence"/>
</dbReference>
<dbReference type="PROSITE" id="PS51257">
    <property type="entry name" value="PROKAR_LIPOPROTEIN"/>
    <property type="match status" value="1"/>
</dbReference>
<evidence type="ECO:0000256" key="10">
    <source>
        <dbReference type="PIRNR" id="PIRNR006268"/>
    </source>
</evidence>
<evidence type="ECO:0000256" key="12">
    <source>
        <dbReference type="RuleBase" id="RU363002"/>
    </source>
</evidence>
<dbReference type="GO" id="GO:0016740">
    <property type="term" value="F:transferase activity"/>
    <property type="evidence" value="ECO:0007669"/>
    <property type="project" value="UniProtKB-UniRule"/>
</dbReference>
<dbReference type="Pfam" id="PF02424">
    <property type="entry name" value="ApbE"/>
    <property type="match status" value="1"/>
</dbReference>
<keyword evidence="15" id="KW-1185">Reference proteome</keyword>
<feature type="domain" description="WW" evidence="13">
    <location>
        <begin position="229"/>
        <end position="262"/>
    </location>
</feature>
<keyword evidence="4 10" id="KW-0808">Transferase</keyword>
<sequence length="346" mass="38845">MHFHKFLLITVIFLVSCGQKKPVHEYKDFIFGTIVDIKIYGETEDKSENISNLIFNDFKYLHNYLHPWEKSLISSMNKALASGDKFHVDDKEILHIIHENKILASASENYFNPAMGKLISMWGFHQDAPEQNVPSTEKIKDFVANMSTMDDLHINQTTLSSSNKNFQLDLGGYAKGYALDRAKKILATNSISNALVNIGGNIMAIGMHGDRKWVVGIQHPRKPSAIASIELPSGWSIGTSGDYQRYFMADETRYSHLINPQTGFPADNSQSATIMIPPAKNSGTLSDVYSKPLFIAPKLKKGQLADKLGINFFMIVLADGNILISSKMNQSIRWLEKNHEQIISIH</sequence>
<gene>
    <name evidence="14" type="ORF">MB2181_01410</name>
</gene>
<dbReference type="OrthoDB" id="9778595at2"/>
<evidence type="ECO:0000313" key="14">
    <source>
        <dbReference type="EMBL" id="EAV46689.1"/>
    </source>
</evidence>
<keyword evidence="12" id="KW-1003">Cell membrane</keyword>
<evidence type="ECO:0000313" key="15">
    <source>
        <dbReference type="Proteomes" id="UP000054262"/>
    </source>
</evidence>
<comment type="cofactor">
    <cofactor evidence="11">
        <name>Mg(2+)</name>
        <dbReference type="ChEBI" id="CHEBI:18420"/>
    </cofactor>
    <cofactor evidence="11">
        <name>Mn(2+)</name>
        <dbReference type="ChEBI" id="CHEBI:29035"/>
    </cofactor>
    <text evidence="11">Magnesium. Can also use manganese.</text>
</comment>
<keyword evidence="5 10" id="KW-0479">Metal-binding</keyword>
<keyword evidence="12" id="KW-0997">Cell inner membrane</keyword>
<comment type="subcellular location">
    <subcellularLocation>
        <location evidence="12">Cell inner membrane</location>
        <topology evidence="12">Lipid-anchor</topology>
        <orientation evidence="12">Periplasmic side</orientation>
    </subcellularLocation>
</comment>
<evidence type="ECO:0000256" key="11">
    <source>
        <dbReference type="PIRSR" id="PIRSR006268-2"/>
    </source>
</evidence>
<protein>
    <recommendedName>
        <fullName evidence="2 10">FAD:protein FMN transferase</fullName>
        <ecNumber evidence="1 10">2.7.1.180</ecNumber>
    </recommendedName>
    <alternativeName>
        <fullName evidence="8 10">Flavin transferase</fullName>
    </alternativeName>
</protein>
<evidence type="ECO:0000256" key="5">
    <source>
        <dbReference type="ARBA" id="ARBA00022723"/>
    </source>
</evidence>
<dbReference type="InterPro" id="IPR001202">
    <property type="entry name" value="WW_dom"/>
</dbReference>
<accession>A0P579</accession>
<comment type="caution">
    <text evidence="14">The sequence shown here is derived from an EMBL/GenBank/DDBJ whole genome shotgun (WGS) entry which is preliminary data.</text>
</comment>
<dbReference type="PIRSF" id="PIRSF006268">
    <property type="entry name" value="ApbE"/>
    <property type="match status" value="1"/>
</dbReference>
<keyword evidence="6 10" id="KW-0274">FAD</keyword>
<comment type="function">
    <text evidence="12">Flavin transferase that catalyzes the transfer of the FMN moiety of FAD and its covalent binding to the hydroxyl group of a threonine residue in a target flavoprotein.</text>
</comment>
<dbReference type="AlphaFoldDB" id="A0P579"/>
<evidence type="ECO:0000256" key="7">
    <source>
        <dbReference type="ARBA" id="ARBA00022842"/>
    </source>
</evidence>
<dbReference type="PANTHER" id="PTHR30040:SF2">
    <property type="entry name" value="FAD:PROTEIN FMN TRANSFERASE"/>
    <property type="match status" value="1"/>
</dbReference>
<dbReference type="PANTHER" id="PTHR30040">
    <property type="entry name" value="THIAMINE BIOSYNTHESIS LIPOPROTEIN APBE"/>
    <property type="match status" value="1"/>
</dbReference>
<dbReference type="GO" id="GO:0005886">
    <property type="term" value="C:plasma membrane"/>
    <property type="evidence" value="ECO:0007669"/>
    <property type="project" value="UniProtKB-SubCell"/>
</dbReference>
<proteinExistence type="inferred from homology"/>